<evidence type="ECO:0000313" key="1">
    <source>
        <dbReference type="EMBL" id="PMP97547.1"/>
    </source>
</evidence>
<evidence type="ECO:0000313" key="2">
    <source>
        <dbReference type="Proteomes" id="UP000235619"/>
    </source>
</evidence>
<gene>
    <name evidence="1" type="ORF">C0169_02735</name>
</gene>
<reference evidence="1 2" key="1">
    <citation type="submission" date="2018-01" db="EMBL/GenBank/DDBJ databases">
        <title>Metagenomic assembled genomes from two thermal pools in the Uzon Caldera, Kamchatka, Russia.</title>
        <authorList>
            <person name="Wilkins L."/>
            <person name="Ettinger C."/>
        </authorList>
    </citation>
    <scope>NUCLEOTIDE SEQUENCE [LARGE SCALE GENOMIC DNA]</scope>
    <source>
        <strain evidence="1">ARK-04</strain>
    </source>
</reference>
<name>A0A2N7QFC9_9BACT</name>
<protein>
    <submittedName>
        <fullName evidence="1">Uncharacterized protein</fullName>
    </submittedName>
</protein>
<sequence>MRKLSSLEKEFRRFKKTFSKKRELIPVEEQKRVEVNSGNLRMIYLTGLLCIEDLEKRVAVEKIYFFKEKGRRFIYSDRRTSRILSTETLFISTSITAIKPF</sequence>
<proteinExistence type="predicted"/>
<comment type="caution">
    <text evidence="1">The sequence shown here is derived from an EMBL/GenBank/DDBJ whole genome shotgun (WGS) entry which is preliminary data.</text>
</comment>
<dbReference type="Proteomes" id="UP000235619">
    <property type="component" value="Unassembled WGS sequence"/>
</dbReference>
<dbReference type="AlphaFoldDB" id="A0A2N7QFC9"/>
<accession>A0A2N7QFC9</accession>
<organism evidence="1 2">
    <name type="scientific">Thermodesulfobacterium geofontis</name>
    <dbReference type="NCBI Taxonomy" id="1295609"/>
    <lineage>
        <taxon>Bacteria</taxon>
        <taxon>Pseudomonadati</taxon>
        <taxon>Thermodesulfobacteriota</taxon>
        <taxon>Thermodesulfobacteria</taxon>
        <taxon>Thermodesulfobacteriales</taxon>
        <taxon>Thermodesulfobacteriaceae</taxon>
        <taxon>Thermodesulfobacterium</taxon>
    </lineage>
</organism>
<dbReference type="EMBL" id="PNJD01000167">
    <property type="protein sequence ID" value="PMP97547.1"/>
    <property type="molecule type" value="Genomic_DNA"/>
</dbReference>